<evidence type="ECO:0000313" key="1">
    <source>
        <dbReference type="EMBL" id="GHB44292.1"/>
    </source>
</evidence>
<evidence type="ECO:0000313" key="2">
    <source>
        <dbReference type="Proteomes" id="UP000642809"/>
    </source>
</evidence>
<name>A0A8J3D074_9BACT</name>
<dbReference type="AlphaFoldDB" id="A0A8J3D074"/>
<comment type="caution">
    <text evidence="1">The sequence shown here is derived from an EMBL/GenBank/DDBJ whole genome shotgun (WGS) entry which is preliminary data.</text>
</comment>
<reference evidence="1" key="2">
    <citation type="submission" date="2020-09" db="EMBL/GenBank/DDBJ databases">
        <authorList>
            <person name="Sun Q."/>
            <person name="Kim S."/>
        </authorList>
    </citation>
    <scope>NUCLEOTIDE SEQUENCE</scope>
    <source>
        <strain evidence="1">KCTC 23224</strain>
    </source>
</reference>
<dbReference type="RefSeq" id="WP_189583508.1">
    <property type="nucleotide sequence ID" value="NZ_BMYF01000017.1"/>
</dbReference>
<organism evidence="1 2">
    <name type="scientific">Mongoliitalea lutea</name>
    <dbReference type="NCBI Taxonomy" id="849756"/>
    <lineage>
        <taxon>Bacteria</taxon>
        <taxon>Pseudomonadati</taxon>
        <taxon>Bacteroidota</taxon>
        <taxon>Cytophagia</taxon>
        <taxon>Cytophagales</taxon>
        <taxon>Cyclobacteriaceae</taxon>
        <taxon>Mongoliitalea</taxon>
    </lineage>
</organism>
<proteinExistence type="predicted"/>
<gene>
    <name evidence="1" type="ORF">GCM10008106_26650</name>
</gene>
<dbReference type="Proteomes" id="UP000642809">
    <property type="component" value="Unassembled WGS sequence"/>
</dbReference>
<reference evidence="1" key="1">
    <citation type="journal article" date="2014" name="Int. J. Syst. Evol. Microbiol.">
        <title>Complete genome sequence of Corynebacterium casei LMG S-19264T (=DSM 44701T), isolated from a smear-ripened cheese.</title>
        <authorList>
            <consortium name="US DOE Joint Genome Institute (JGI-PGF)"/>
            <person name="Walter F."/>
            <person name="Albersmeier A."/>
            <person name="Kalinowski J."/>
            <person name="Ruckert C."/>
        </authorList>
    </citation>
    <scope>NUCLEOTIDE SEQUENCE</scope>
    <source>
        <strain evidence="1">KCTC 23224</strain>
    </source>
</reference>
<protein>
    <submittedName>
        <fullName evidence="1">Uncharacterized protein</fullName>
    </submittedName>
</protein>
<dbReference type="EMBL" id="BMYF01000017">
    <property type="protein sequence ID" value="GHB44292.1"/>
    <property type="molecule type" value="Genomic_DNA"/>
</dbReference>
<accession>A0A8J3D074</accession>
<sequence length="137" mass="15279">MAYQEPEGFEGFVINTGLPAEIKEALGFQGFVISISPETIRIPIGFEGFIIAYSEQEIFLKVQDFRGFPIRNAVVQVNEPDRPPAFTDSSGLVALLLDEVNPSQIRITKNKSFIDLTYNPLTAPKLKTVVFQPTLME</sequence>
<keyword evidence="2" id="KW-1185">Reference proteome</keyword>